<evidence type="ECO:0000256" key="4">
    <source>
        <dbReference type="ARBA" id="ARBA00022679"/>
    </source>
</evidence>
<dbReference type="PROSITE" id="PS51996">
    <property type="entry name" value="TR_MART"/>
    <property type="match status" value="1"/>
</dbReference>
<protein>
    <recommendedName>
        <fullName evidence="2">NAD(+)--protein-arginine ADP-ribosyltransferase</fullName>
        <ecNumber evidence="2">2.4.2.31</ecNumber>
    </recommendedName>
</protein>
<dbReference type="RefSeq" id="WP_369692936.1">
    <property type="nucleotide sequence ID" value="NZ_BFCH01000036.1"/>
</dbReference>
<dbReference type="EMBL" id="BQYH01000027">
    <property type="protein sequence ID" value="GKU73837.1"/>
    <property type="molecule type" value="Genomic_DNA"/>
</dbReference>
<name>A0AA37UV05_9MYCO</name>
<organism evidence="8 9">
    <name type="scientific">Mycobacterium montefiorense</name>
    <dbReference type="NCBI Taxonomy" id="154654"/>
    <lineage>
        <taxon>Bacteria</taxon>
        <taxon>Bacillati</taxon>
        <taxon>Actinomycetota</taxon>
        <taxon>Actinomycetes</taxon>
        <taxon>Mycobacteriales</taxon>
        <taxon>Mycobacteriaceae</taxon>
        <taxon>Mycobacterium</taxon>
        <taxon>Mycobacterium simiae complex</taxon>
    </lineage>
</organism>
<comment type="caution">
    <text evidence="8">The sequence shown here is derived from an EMBL/GenBank/DDBJ whole genome shotgun (WGS) entry which is preliminary data.</text>
</comment>
<evidence type="ECO:0000256" key="7">
    <source>
        <dbReference type="SAM" id="MobiDB-lite"/>
    </source>
</evidence>
<keyword evidence="5" id="KW-0548">Nucleotidyltransferase</keyword>
<keyword evidence="4" id="KW-0808">Transferase</keyword>
<reference evidence="8" key="2">
    <citation type="submission" date="2022-04" db="EMBL/GenBank/DDBJ databases">
        <authorList>
            <person name="Komine T."/>
            <person name="Fukano H."/>
            <person name="Wada S."/>
        </authorList>
    </citation>
    <scope>NUCLEOTIDE SEQUENCE</scope>
    <source>
        <strain evidence="8">NJB18185</strain>
    </source>
</reference>
<evidence type="ECO:0000256" key="3">
    <source>
        <dbReference type="ARBA" id="ARBA00022676"/>
    </source>
</evidence>
<dbReference type="GO" id="GO:0106274">
    <property type="term" value="F:NAD+-protein-arginine ADP-ribosyltransferase activity"/>
    <property type="evidence" value="ECO:0007669"/>
    <property type="project" value="UniProtKB-EC"/>
</dbReference>
<dbReference type="InterPro" id="IPR000768">
    <property type="entry name" value="ART"/>
</dbReference>
<dbReference type="Pfam" id="PF01129">
    <property type="entry name" value="ART"/>
    <property type="match status" value="1"/>
</dbReference>
<accession>A0AA37UV05</accession>
<sequence length="160" mass="17662">MPEDLAIPSKTEEHISALNSALSKLEPYRGVVFRGSNISGDNLAEYELDKIVTAPGFASSTKSYTKSEKFSRGVKSEFMDDVNFLITSHFGRDVSKFARDSTEDEVLFASGTRFKVRSRREYGNYPLIELDDLGPGDNVDAPLPDGPPIHTDTVRSSPAR</sequence>
<evidence type="ECO:0000256" key="5">
    <source>
        <dbReference type="ARBA" id="ARBA00022695"/>
    </source>
</evidence>
<evidence type="ECO:0000256" key="6">
    <source>
        <dbReference type="ARBA" id="ARBA00047597"/>
    </source>
</evidence>
<dbReference type="GO" id="GO:0016779">
    <property type="term" value="F:nucleotidyltransferase activity"/>
    <property type="evidence" value="ECO:0007669"/>
    <property type="project" value="UniProtKB-KW"/>
</dbReference>
<keyword evidence="3" id="KW-0328">Glycosyltransferase</keyword>
<reference evidence="8" key="1">
    <citation type="journal article" date="2022" name="Microbiol. Resour. Announc.">
        <title>Draft Genome Sequences of Eight Mycobacterium montefiorense Strains Isolated from Salamanders in Captivity.</title>
        <authorList>
            <person name="Komine T."/>
            <person name="Ihara H."/>
            <person name="Fukano H."/>
            <person name="Hoshino Y."/>
            <person name="Kurata O."/>
            <person name="Wada S."/>
        </authorList>
    </citation>
    <scope>NUCLEOTIDE SEQUENCE</scope>
    <source>
        <strain evidence="8">NJB18185</strain>
    </source>
</reference>
<dbReference type="EC" id="2.4.2.31" evidence="2"/>
<gene>
    <name evidence="8" type="ORF">NJB18185_36080</name>
</gene>
<dbReference type="AlphaFoldDB" id="A0AA37UV05"/>
<dbReference type="SUPFAM" id="SSF56399">
    <property type="entry name" value="ADP-ribosylation"/>
    <property type="match status" value="1"/>
</dbReference>
<dbReference type="Gene3D" id="3.90.176.10">
    <property type="entry name" value="Toxin ADP-ribosyltransferase, Chain A, domain 1"/>
    <property type="match status" value="1"/>
</dbReference>
<comment type="catalytic activity">
    <reaction evidence="6">
        <text>L-arginyl-[protein] + NAD(+) = N(omega)-(ADP-D-ribosyl)-L-arginyl-[protein] + nicotinamide + H(+)</text>
        <dbReference type="Rhea" id="RHEA:19149"/>
        <dbReference type="Rhea" id="RHEA-COMP:10532"/>
        <dbReference type="Rhea" id="RHEA-COMP:15087"/>
        <dbReference type="ChEBI" id="CHEBI:15378"/>
        <dbReference type="ChEBI" id="CHEBI:17154"/>
        <dbReference type="ChEBI" id="CHEBI:29965"/>
        <dbReference type="ChEBI" id="CHEBI:57540"/>
        <dbReference type="ChEBI" id="CHEBI:142554"/>
        <dbReference type="EC" id="2.4.2.31"/>
    </reaction>
</comment>
<evidence type="ECO:0000256" key="1">
    <source>
        <dbReference type="ARBA" id="ARBA00009558"/>
    </source>
</evidence>
<comment type="similarity">
    <text evidence="1">Belongs to the Arg-specific ADP-ribosyltransferase family.</text>
</comment>
<evidence type="ECO:0000313" key="8">
    <source>
        <dbReference type="EMBL" id="GKU73837.1"/>
    </source>
</evidence>
<evidence type="ECO:0000256" key="2">
    <source>
        <dbReference type="ARBA" id="ARBA00012031"/>
    </source>
</evidence>
<proteinExistence type="inferred from homology"/>
<evidence type="ECO:0000313" key="9">
    <source>
        <dbReference type="Proteomes" id="UP001139505"/>
    </source>
</evidence>
<feature type="region of interest" description="Disordered" evidence="7">
    <location>
        <begin position="130"/>
        <end position="160"/>
    </location>
</feature>
<dbReference type="Proteomes" id="UP001139505">
    <property type="component" value="Unassembled WGS sequence"/>
</dbReference>